<keyword evidence="4" id="KW-0812">Transmembrane</keyword>
<keyword evidence="6" id="KW-1133">Transmembrane helix</keyword>
<feature type="domain" description="Exostosin GT47" evidence="9">
    <location>
        <begin position="79"/>
        <end position="354"/>
    </location>
</feature>
<dbReference type="Gene3D" id="3.90.550.10">
    <property type="entry name" value="Spore Coat Polysaccharide Biosynthesis Protein SpsA, Chain A"/>
    <property type="match status" value="1"/>
</dbReference>
<evidence type="ECO:0000259" key="10">
    <source>
        <dbReference type="Pfam" id="PF09258"/>
    </source>
</evidence>
<keyword evidence="5" id="KW-0256">Endoplasmic reticulum</keyword>
<evidence type="ECO:0000313" key="12">
    <source>
        <dbReference type="Proteomes" id="UP000230066"/>
    </source>
</evidence>
<evidence type="ECO:0000256" key="3">
    <source>
        <dbReference type="ARBA" id="ARBA00022679"/>
    </source>
</evidence>
<protein>
    <submittedName>
        <fullName evidence="11">Exostosin-2</fullName>
    </submittedName>
</protein>
<evidence type="ECO:0000256" key="4">
    <source>
        <dbReference type="ARBA" id="ARBA00022692"/>
    </source>
</evidence>
<sequence length="695" mass="78198">MRPWIRLGAVCLCLFVIFLFWRCLLHLSGRTVASDDKPSIISGASRVILPSHASTQCTYSTCFDASQCAREHPGRPLNRIGVYVYDVNPLSPVSDQFSALVRAVNSSRYAVHTPTEACVFIPHVDLLNGLRVGLDQALRLTNKSPIWNTGVNHIVFNVIPGKALLFTGQAILAGSVHTPTTYRSTFDVAIPAYNPLLRHKKGSTENRSVLLTILPFKYKPLRSQIYELLSAYRGQPTDSEPNRTVILLRHAFRTDRSVPDRIPPLLAIVSHSSYTREPPKLVDYEDTLTRSTFCAIVHADPLGYLALYDAMSHGCIPVLIDDGMVLPFSEVLDWSRISVRIHRSELDNMPSLLAAYPMLDIRRFQHQVHFIFSRYMSTIEQIALTTLDIVNDRVFPYYARSYAQWNNPDHVENLFPSPPILFYPLRVPSQSQFTILIRGQDHFALLSMLLEQLQSVRGVDRIVVVWTNGNATIPPAAFWPALRVPLSVVPSLGGSVNGRYYPYAQLRTEAILSLDDHSCPPSAKEIELAFELSSCSHMTQLWSHNPDRLIGLASQREWYTNRSRSTTVVSSNLESDGLQVISASFGATFFHKHYLHAYTELLSPTVRGLVDRSELCEDLMLNWLIVQLSGHSVLTTVNVDKNRRVGQKLPHPQIRDMCHLEPYGECWSSLSKLSLIQTSRSAVSFQISPFHADLA</sequence>
<evidence type="ECO:0000313" key="11">
    <source>
        <dbReference type="EMBL" id="THD20007.1"/>
    </source>
</evidence>
<gene>
    <name evidence="11" type="ORF">D915_009146</name>
</gene>
<proteinExistence type="inferred from homology"/>
<comment type="similarity">
    <text evidence="2">Belongs to the glycosyltransferase 47 family.</text>
</comment>
<dbReference type="GO" id="GO:0016757">
    <property type="term" value="F:glycosyltransferase activity"/>
    <property type="evidence" value="ECO:0007669"/>
    <property type="project" value="InterPro"/>
</dbReference>
<dbReference type="AlphaFoldDB" id="A0A4E0RFJ0"/>
<comment type="subcellular location">
    <subcellularLocation>
        <location evidence="1">Endoplasmic reticulum membrane</location>
        <topology evidence="1">Single-pass type II membrane protein</topology>
    </subcellularLocation>
</comment>
<keyword evidence="12" id="KW-1185">Reference proteome</keyword>
<dbReference type="Proteomes" id="UP000230066">
    <property type="component" value="Unassembled WGS sequence"/>
</dbReference>
<evidence type="ECO:0000256" key="8">
    <source>
        <dbReference type="ARBA" id="ARBA00023157"/>
    </source>
</evidence>
<organism evidence="11 12">
    <name type="scientific">Fasciola hepatica</name>
    <name type="common">Liver fluke</name>
    <dbReference type="NCBI Taxonomy" id="6192"/>
    <lineage>
        <taxon>Eukaryota</taxon>
        <taxon>Metazoa</taxon>
        <taxon>Spiralia</taxon>
        <taxon>Lophotrochozoa</taxon>
        <taxon>Platyhelminthes</taxon>
        <taxon>Trematoda</taxon>
        <taxon>Digenea</taxon>
        <taxon>Plagiorchiida</taxon>
        <taxon>Echinostomata</taxon>
        <taxon>Echinostomatoidea</taxon>
        <taxon>Fasciolidae</taxon>
        <taxon>Fasciola</taxon>
    </lineage>
</organism>
<evidence type="ECO:0000259" key="9">
    <source>
        <dbReference type="Pfam" id="PF03016"/>
    </source>
</evidence>
<dbReference type="PANTHER" id="PTHR48261:SF2">
    <property type="entry name" value="ACETYLGLUCOSAMINYLTRANSFERASE"/>
    <property type="match status" value="1"/>
</dbReference>
<comment type="caution">
    <text evidence="11">The sequence shown here is derived from an EMBL/GenBank/DDBJ whole genome shotgun (WGS) entry which is preliminary data.</text>
</comment>
<evidence type="ECO:0000256" key="7">
    <source>
        <dbReference type="ARBA" id="ARBA00023136"/>
    </source>
</evidence>
<dbReference type="PANTHER" id="PTHR48261">
    <property type="entry name" value="ACETYLGLUCOSAMINYLTRANSFERASE"/>
    <property type="match status" value="1"/>
</dbReference>
<dbReference type="InterPro" id="IPR015338">
    <property type="entry name" value="GT64_dom"/>
</dbReference>
<evidence type="ECO:0000256" key="5">
    <source>
        <dbReference type="ARBA" id="ARBA00022824"/>
    </source>
</evidence>
<name>A0A4E0RFJ0_FASHE</name>
<keyword evidence="3" id="KW-0808">Transferase</keyword>
<evidence type="ECO:0000256" key="1">
    <source>
        <dbReference type="ARBA" id="ARBA00004648"/>
    </source>
</evidence>
<dbReference type="InterPro" id="IPR029044">
    <property type="entry name" value="Nucleotide-diphossugar_trans"/>
</dbReference>
<evidence type="ECO:0000256" key="2">
    <source>
        <dbReference type="ARBA" id="ARBA00010271"/>
    </source>
</evidence>
<evidence type="ECO:0000256" key="6">
    <source>
        <dbReference type="ARBA" id="ARBA00022989"/>
    </source>
</evidence>
<dbReference type="InterPro" id="IPR040911">
    <property type="entry name" value="Exostosin_GT47"/>
</dbReference>
<accession>A0A4E0RFJ0</accession>
<keyword evidence="8" id="KW-1015">Disulfide bond</keyword>
<keyword evidence="7" id="KW-0472">Membrane</keyword>
<feature type="domain" description="Glycosyl transferase 64" evidence="10">
    <location>
        <begin position="433"/>
        <end position="672"/>
    </location>
</feature>
<reference evidence="11" key="1">
    <citation type="submission" date="2019-03" db="EMBL/GenBank/DDBJ databases">
        <title>Improved annotation for the trematode Fasciola hepatica.</title>
        <authorList>
            <person name="Choi Y.-J."/>
            <person name="Martin J."/>
            <person name="Mitreva M."/>
        </authorList>
    </citation>
    <scope>NUCLEOTIDE SEQUENCE [LARGE SCALE GENOMIC DNA]</scope>
</reference>
<dbReference type="Pfam" id="PF09258">
    <property type="entry name" value="Glyco_transf_64"/>
    <property type="match status" value="1"/>
</dbReference>
<dbReference type="InterPro" id="IPR004263">
    <property type="entry name" value="Exostosin"/>
</dbReference>
<dbReference type="GO" id="GO:0015012">
    <property type="term" value="P:heparan sulfate proteoglycan biosynthetic process"/>
    <property type="evidence" value="ECO:0007669"/>
    <property type="project" value="UniProtKB-ARBA"/>
</dbReference>
<dbReference type="Pfam" id="PF03016">
    <property type="entry name" value="Exostosin_GT47"/>
    <property type="match status" value="1"/>
</dbReference>
<dbReference type="GO" id="GO:0005789">
    <property type="term" value="C:endoplasmic reticulum membrane"/>
    <property type="evidence" value="ECO:0007669"/>
    <property type="project" value="UniProtKB-SubCell"/>
</dbReference>
<dbReference type="EMBL" id="JXXN02005270">
    <property type="protein sequence ID" value="THD20007.1"/>
    <property type="molecule type" value="Genomic_DNA"/>
</dbReference>